<sequence>MQTDIDPRDLIGHKAVDRNGDKIGTVDEVYLDDATGRPEWAAVRTGIFGRDAFVPLTTSEFAGDELRVPYDKSLVKESPDFGVGQHLSPAQELQLYRYYGLDTPMDGRPSHENGSRPKQADLDFGTTAAAAAATTTAAAPAKSLTFHTPERSPEPVSEPAPARAPVATAPPTAAVTAAVADSTRTAPEADMRMLSTPEATTATPAAAPVAPTVEPRPQSQPAPAPASTPAPAATVGAAHADGAPSAPSGPVEITCREERLEVTTEWHTLGTAKLRKYVTTEQVERRIPVVHERVRVERMPVSDAERATLSEKDIAEAVEEVTLREERAVVRKYLAPVERVRLVVERYTTEEVVREELRREHVEVHDTTATQNTSPAGSTPPPASPPATDSPRPAALRPLV</sequence>
<dbReference type="GO" id="GO:0030077">
    <property type="term" value="C:plasma membrane light-harvesting complex"/>
    <property type="evidence" value="ECO:0007669"/>
    <property type="project" value="InterPro"/>
</dbReference>
<dbReference type="Proteomes" id="UP000263377">
    <property type="component" value="Unassembled WGS sequence"/>
</dbReference>
<feature type="region of interest" description="Disordered" evidence="1">
    <location>
        <begin position="359"/>
        <end position="400"/>
    </location>
</feature>
<evidence type="ECO:0000313" key="4">
    <source>
        <dbReference type="EMBL" id="RGD56067.1"/>
    </source>
</evidence>
<dbReference type="Pfam" id="PF09557">
    <property type="entry name" value="DUF2382"/>
    <property type="match status" value="1"/>
</dbReference>
<dbReference type="InterPro" id="IPR019060">
    <property type="entry name" value="DUF2382"/>
</dbReference>
<feature type="compositionally biased region" description="Pro residues" evidence="1">
    <location>
        <begin position="218"/>
        <end position="228"/>
    </location>
</feature>
<keyword evidence="5" id="KW-1185">Reference proteome</keyword>
<accession>A0A372ZLC4</accession>
<dbReference type="InterPro" id="IPR027275">
    <property type="entry name" value="PRC-brl_dom"/>
</dbReference>
<evidence type="ECO:0000313" key="5">
    <source>
        <dbReference type="Proteomes" id="UP000263377"/>
    </source>
</evidence>
<dbReference type="GO" id="GO:0019684">
    <property type="term" value="P:photosynthesis, light reaction"/>
    <property type="evidence" value="ECO:0007669"/>
    <property type="project" value="InterPro"/>
</dbReference>
<organism evidence="4 5">
    <name type="scientific">Kitasatospora xanthocidica</name>
    <dbReference type="NCBI Taxonomy" id="83382"/>
    <lineage>
        <taxon>Bacteria</taxon>
        <taxon>Bacillati</taxon>
        <taxon>Actinomycetota</taxon>
        <taxon>Actinomycetes</taxon>
        <taxon>Kitasatosporales</taxon>
        <taxon>Streptomycetaceae</taxon>
        <taxon>Kitasatospora</taxon>
    </lineage>
</organism>
<feature type="domain" description="DUF2382" evidence="3">
    <location>
        <begin position="253"/>
        <end position="364"/>
    </location>
</feature>
<dbReference type="PANTHER" id="PTHR38463">
    <property type="entry name" value="STRESS RESPONSE PROTEIN YSNF"/>
    <property type="match status" value="1"/>
</dbReference>
<protein>
    <submittedName>
        <fullName evidence="4">DUF2382 domain-containing protein</fullName>
    </submittedName>
</protein>
<comment type="caution">
    <text evidence="4">The sequence shown here is derived from an EMBL/GenBank/DDBJ whole genome shotgun (WGS) entry which is preliminary data.</text>
</comment>
<dbReference type="InterPro" id="IPR052967">
    <property type="entry name" value="Stress_Response_Assoc"/>
</dbReference>
<evidence type="ECO:0000259" key="2">
    <source>
        <dbReference type="Pfam" id="PF05239"/>
    </source>
</evidence>
<feature type="compositionally biased region" description="Low complexity" evidence="1">
    <location>
        <begin position="196"/>
        <end position="217"/>
    </location>
</feature>
<feature type="compositionally biased region" description="Low complexity" evidence="1">
    <location>
        <begin position="386"/>
        <end position="400"/>
    </location>
</feature>
<name>A0A372ZLC4_9ACTN</name>
<dbReference type="EMBL" id="QVIG01000002">
    <property type="protein sequence ID" value="RGD56067.1"/>
    <property type="molecule type" value="Genomic_DNA"/>
</dbReference>
<feature type="compositionally biased region" description="Low complexity" evidence="1">
    <location>
        <begin position="229"/>
        <end position="244"/>
    </location>
</feature>
<dbReference type="Pfam" id="PF05239">
    <property type="entry name" value="PRC"/>
    <property type="match status" value="1"/>
</dbReference>
<feature type="compositionally biased region" description="Low complexity" evidence="1">
    <location>
        <begin position="159"/>
        <end position="180"/>
    </location>
</feature>
<reference evidence="4 5" key="1">
    <citation type="submission" date="2018-08" db="EMBL/GenBank/DDBJ databases">
        <title>Diversity &amp; Physiological Properties of Lignin-Decomposing Actinobacteria from Soil.</title>
        <authorList>
            <person name="Roh S.G."/>
            <person name="Kim S.B."/>
        </authorList>
    </citation>
    <scope>NUCLEOTIDE SEQUENCE [LARGE SCALE GENOMIC DNA]</scope>
    <source>
        <strain evidence="4 5">MMS17-GH009</strain>
    </source>
</reference>
<feature type="domain" description="PRC-barrel" evidence="2">
    <location>
        <begin position="8"/>
        <end position="74"/>
    </location>
</feature>
<proteinExistence type="predicted"/>
<evidence type="ECO:0000256" key="1">
    <source>
        <dbReference type="SAM" id="MobiDB-lite"/>
    </source>
</evidence>
<dbReference type="PANTHER" id="PTHR38463:SF1">
    <property type="entry name" value="STRESS RESPONSE PROTEIN YSNF"/>
    <property type="match status" value="1"/>
</dbReference>
<dbReference type="InterPro" id="IPR011033">
    <property type="entry name" value="PRC_barrel-like_sf"/>
</dbReference>
<gene>
    <name evidence="4" type="ORF">DR950_37780</name>
</gene>
<evidence type="ECO:0000259" key="3">
    <source>
        <dbReference type="Pfam" id="PF09557"/>
    </source>
</evidence>
<feature type="compositionally biased region" description="Low complexity" evidence="1">
    <location>
        <begin position="126"/>
        <end position="139"/>
    </location>
</feature>
<dbReference type="Gene3D" id="3.90.50.10">
    <property type="entry name" value="Photosynthetic Reaction Center, subunit H, domain 2"/>
    <property type="match status" value="1"/>
</dbReference>
<dbReference type="InterPro" id="IPR014747">
    <property type="entry name" value="Bac_photo_RC_H_C"/>
</dbReference>
<dbReference type="AlphaFoldDB" id="A0A372ZLC4"/>
<feature type="compositionally biased region" description="Basic and acidic residues" evidence="1">
    <location>
        <begin position="108"/>
        <end position="121"/>
    </location>
</feature>
<dbReference type="SUPFAM" id="SSF50346">
    <property type="entry name" value="PRC-barrel domain"/>
    <property type="match status" value="1"/>
</dbReference>
<feature type="region of interest" description="Disordered" evidence="1">
    <location>
        <begin position="101"/>
        <end position="251"/>
    </location>
</feature>